<dbReference type="PANTHER" id="PTHR35564:SF4">
    <property type="entry name" value="CYTOPLASMIC PROTEIN"/>
    <property type="match status" value="1"/>
</dbReference>
<gene>
    <name evidence="1" type="ORF">GCM10009411_19550</name>
</gene>
<sequence length="335" mass="37911">MMPDMIHEQLQAIIEAPTEHDFYQAVYQFQQQLAQGREQGYKVGYDAIPQQELLRFKSDQHLGFPGQAISDVVVKTQNKNKQLTADMHVSFMGLTGPSGVLPSHYTELLLERLRLKDTGMRDFYDLFNHRLISLFYRAWEKYRFSVNYQSSATGKADSFTHVLSLLSGKKSLNRYYSGFHHTKTPSAESLRRMLNDFTGCQVDVMSFQGRWQPLARTEQTRMASRSMPEGQYARMGVDASMGSRIWDINSNISIHIKPKEGSNVNRFMPGAASYESLKSLVSGYLGHSVKYKIFLEIKQQDAPTAQLSKSAIGLGLGCGLMSRAVHAQQTKSLMI</sequence>
<dbReference type="Proteomes" id="UP000619118">
    <property type="component" value="Unassembled WGS sequence"/>
</dbReference>
<dbReference type="PANTHER" id="PTHR35564">
    <property type="match status" value="1"/>
</dbReference>
<dbReference type="EMBL" id="BMQX01000012">
    <property type="protein sequence ID" value="GGQ19394.1"/>
    <property type="molecule type" value="Genomic_DNA"/>
</dbReference>
<accession>A0ABQ2R9H2</accession>
<dbReference type="RefSeq" id="WP_160054180.1">
    <property type="nucleotide sequence ID" value="NZ_BMQX01000012.1"/>
</dbReference>
<name>A0ABQ2R9H2_9GAMM</name>
<organism evidence="1 2">
    <name type="scientific">Shewanella litoralis</name>
    <dbReference type="NCBI Taxonomy" id="2282700"/>
    <lineage>
        <taxon>Bacteria</taxon>
        <taxon>Pseudomonadati</taxon>
        <taxon>Pseudomonadota</taxon>
        <taxon>Gammaproteobacteria</taxon>
        <taxon>Alteromonadales</taxon>
        <taxon>Shewanellaceae</taxon>
        <taxon>Shewanella</taxon>
    </lineage>
</organism>
<evidence type="ECO:0000313" key="1">
    <source>
        <dbReference type="EMBL" id="GGQ19394.1"/>
    </source>
</evidence>
<dbReference type="InterPro" id="IPR010732">
    <property type="entry name" value="T6SS_TssG-like"/>
</dbReference>
<keyword evidence="2" id="KW-1185">Reference proteome</keyword>
<protein>
    <submittedName>
        <fullName evidence="1">Type VI secretion protein</fullName>
    </submittedName>
</protein>
<comment type="caution">
    <text evidence="1">The sequence shown here is derived from an EMBL/GenBank/DDBJ whole genome shotgun (WGS) entry which is preliminary data.</text>
</comment>
<evidence type="ECO:0000313" key="2">
    <source>
        <dbReference type="Proteomes" id="UP000619118"/>
    </source>
</evidence>
<dbReference type="Pfam" id="PF06996">
    <property type="entry name" value="T6SS_TssG"/>
    <property type="match status" value="1"/>
</dbReference>
<reference evidence="2" key="1">
    <citation type="journal article" date="2019" name="Int. J. Syst. Evol. Microbiol.">
        <title>The Global Catalogue of Microorganisms (GCM) 10K type strain sequencing project: providing services to taxonomists for standard genome sequencing and annotation.</title>
        <authorList>
            <consortium name="The Broad Institute Genomics Platform"/>
            <consortium name="The Broad Institute Genome Sequencing Center for Infectious Disease"/>
            <person name="Wu L."/>
            <person name="Ma J."/>
        </authorList>
    </citation>
    <scope>NUCLEOTIDE SEQUENCE [LARGE SCALE GENOMIC DNA]</scope>
    <source>
        <strain evidence="2">JCM 32306</strain>
    </source>
</reference>
<dbReference type="NCBIfam" id="TIGR03347">
    <property type="entry name" value="VI_chp_1"/>
    <property type="match status" value="1"/>
</dbReference>
<proteinExistence type="predicted"/>